<sequence>MARFLSMKVVAAVRIGIGWDPERLEFAGPASLLPAAATNVGPGSASSVTAVLYLSGRPHYLPEGGTFLLEWWPPATEDGAPERPRHRSLLRSSEGAAVLWAAGPPGGRQLAAEHQLAST</sequence>
<gene>
    <name evidence="1" type="ORF">PGLA1383_LOCUS47584</name>
</gene>
<accession>A0A813H1D9</accession>
<reference evidence="1" key="1">
    <citation type="submission" date="2021-02" db="EMBL/GenBank/DDBJ databases">
        <authorList>
            <person name="Dougan E. K."/>
            <person name="Rhodes N."/>
            <person name="Thang M."/>
            <person name="Chan C."/>
        </authorList>
    </citation>
    <scope>NUCLEOTIDE SEQUENCE</scope>
</reference>
<evidence type="ECO:0000313" key="1">
    <source>
        <dbReference type="EMBL" id="CAE8631480.1"/>
    </source>
</evidence>
<keyword evidence="2" id="KW-1185">Reference proteome</keyword>
<dbReference type="AlphaFoldDB" id="A0A813H1D9"/>
<proteinExistence type="predicted"/>
<protein>
    <submittedName>
        <fullName evidence="1">Uncharacterized protein</fullName>
    </submittedName>
</protein>
<dbReference type="EMBL" id="CAJNNV010030139">
    <property type="protein sequence ID" value="CAE8631480.1"/>
    <property type="molecule type" value="Genomic_DNA"/>
</dbReference>
<dbReference type="Proteomes" id="UP000654075">
    <property type="component" value="Unassembled WGS sequence"/>
</dbReference>
<comment type="caution">
    <text evidence="1">The sequence shown here is derived from an EMBL/GenBank/DDBJ whole genome shotgun (WGS) entry which is preliminary data.</text>
</comment>
<name>A0A813H1D9_POLGL</name>
<organism evidence="1 2">
    <name type="scientific">Polarella glacialis</name>
    <name type="common">Dinoflagellate</name>
    <dbReference type="NCBI Taxonomy" id="89957"/>
    <lineage>
        <taxon>Eukaryota</taxon>
        <taxon>Sar</taxon>
        <taxon>Alveolata</taxon>
        <taxon>Dinophyceae</taxon>
        <taxon>Suessiales</taxon>
        <taxon>Suessiaceae</taxon>
        <taxon>Polarella</taxon>
    </lineage>
</organism>
<evidence type="ECO:0000313" key="2">
    <source>
        <dbReference type="Proteomes" id="UP000654075"/>
    </source>
</evidence>